<sequence>MSTLPLDLILYISDIGNLSIKDIFHLSQANKLFREKLSHPYFWHMVYNQKIGKIYELYGISEPIPESNYYRLCKEHLRRFNEIERELNDFNESKNYKIRDYITKYSLDLVFLPTLLYFLRQEDFQIKLNIRNKSNTVEFSKGVFLANLVAGQSFNIGIKMLTKFSEEPLNSRSYESFWFAFSLLQKKSFKLIKARNLFLEGAAETLRKLTTEYYPLPLVDNKYTFKTVDEYSNKVALYTQLLYQSYCDIRCEESNYMESTNLLSMYSGRHKGDQLLVASSLIKVVDEELEALDIRITSGEDKPKLLLAPMGTALIGDYCVPFLAGHPRVLKKEKFLNVCRSISEPLANRALLPITKDEIQAMICYYGTALKFLDGLDVLSPPCHPSTYGDDTFTFFGQFILPCLFRKEVSNFNMQILLQNVRDFLVNANHIYYPIFSRLPILSGYSLLIEDAPQYLPCNYSPSLLQGKIVITNRSDAPAIVVGTCNDSSFYQVLNAYGELERLRDTSFTVVDRVKAEEVETFVELVGLANLIYVRIKGVSLREGEEPRFIIE</sequence>
<dbReference type="InterPro" id="IPR036047">
    <property type="entry name" value="F-box-like_dom_sf"/>
</dbReference>
<accession>A0A1D8PRH7</accession>
<keyword evidence="3" id="KW-1185">Reference proteome</keyword>
<dbReference type="VEuPathDB" id="FungiDB:C7_04000W_A"/>
<proteinExistence type="predicted"/>
<reference evidence="2 3" key="1">
    <citation type="journal article" date="2004" name="Proc. Natl. Acad. Sci. U.S.A.">
        <title>The diploid genome sequence of Candida albicans.</title>
        <authorList>
            <person name="Jones T."/>
            <person name="Federspiel N.A."/>
            <person name="Chibana H."/>
            <person name="Dungan J."/>
            <person name="Kalman S."/>
            <person name="Magee B.B."/>
            <person name="Newport G."/>
            <person name="Thorstenson Y.R."/>
            <person name="Agabian N."/>
            <person name="Magee P.T."/>
            <person name="Davis R.W."/>
            <person name="Scherer S."/>
        </authorList>
    </citation>
    <scope>NUCLEOTIDE SEQUENCE [LARGE SCALE GENOMIC DNA]</scope>
    <source>
        <strain evidence="3">SC5314 / ATCC MYA-2876</strain>
    </source>
</reference>
<dbReference type="GeneID" id="3643114"/>
<dbReference type="SUPFAM" id="SSF81383">
    <property type="entry name" value="F-box domain"/>
    <property type="match status" value="1"/>
</dbReference>
<evidence type="ECO:0000313" key="1">
    <source>
        <dbReference type="CGD" id="CAL0000196432"/>
    </source>
</evidence>
<evidence type="ECO:0000313" key="3">
    <source>
        <dbReference type="Proteomes" id="UP000000559"/>
    </source>
</evidence>
<gene>
    <name evidence="2" type="ordered locus">CAALFM_C704000WA</name>
    <name evidence="1" type="ordered locus">orf19.7181</name>
</gene>
<organism evidence="2 3">
    <name type="scientific">Candida albicans (strain SC5314 / ATCC MYA-2876)</name>
    <name type="common">Yeast</name>
    <dbReference type="NCBI Taxonomy" id="237561"/>
    <lineage>
        <taxon>Eukaryota</taxon>
        <taxon>Fungi</taxon>
        <taxon>Dikarya</taxon>
        <taxon>Ascomycota</taxon>
        <taxon>Saccharomycotina</taxon>
        <taxon>Pichiomycetes</taxon>
        <taxon>Debaryomycetaceae</taxon>
        <taxon>Candida/Lodderomyces clade</taxon>
        <taxon>Candida</taxon>
    </lineage>
</organism>
<protein>
    <recommendedName>
        <fullName evidence="4">F-box domain-containing protein</fullName>
    </recommendedName>
</protein>
<dbReference type="OMA" id="YLESTNM"/>
<name>A0A1D8PRH7_CANAL</name>
<dbReference type="OrthoDB" id="4025890at2759"/>
<evidence type="ECO:0008006" key="4">
    <source>
        <dbReference type="Google" id="ProtNLM"/>
    </source>
</evidence>
<reference evidence="2 3" key="2">
    <citation type="journal article" date="2007" name="Genome Biol.">
        <title>Assembly of the Candida albicans genome into sixteen supercontigs aligned on the eight chromosomes.</title>
        <authorList>
            <person name="van het Hoog M."/>
            <person name="Rast T.J."/>
            <person name="Martchenko M."/>
            <person name="Grindle S."/>
            <person name="Dignard D."/>
            <person name="Hogues H."/>
            <person name="Cuomo C."/>
            <person name="Berriman M."/>
            <person name="Scherer S."/>
            <person name="Magee B.B."/>
            <person name="Whiteway M."/>
            <person name="Chibana H."/>
            <person name="Nantel A."/>
            <person name="Magee P.T."/>
        </authorList>
    </citation>
    <scope>GENOME REANNOTATION</scope>
    <source>
        <strain evidence="3">SC5314 / ATCC MYA-2876</strain>
    </source>
</reference>
<dbReference type="KEGG" id="cal:CAALFM_C704000WA"/>
<dbReference type="CDD" id="cd09917">
    <property type="entry name" value="F-box_SF"/>
    <property type="match status" value="1"/>
</dbReference>
<dbReference type="CGD" id="CAL0000196432">
    <property type="gene designation" value="orf19.7181"/>
</dbReference>
<reference evidence="2 3" key="3">
    <citation type="journal article" date="2013" name="Genome Biol.">
        <title>Assembly of a phased diploid Candida albicans genome facilitates allele-specific measurements and provides a simple model for repeat and indel structure.</title>
        <authorList>
            <person name="Muzzey D."/>
            <person name="Schwartz K."/>
            <person name="Weissman J.S."/>
            <person name="Sherlock G."/>
        </authorList>
    </citation>
    <scope>NUCLEOTIDE SEQUENCE [LARGE SCALE GENOMIC DNA]</scope>
    <source>
        <strain evidence="3">SC5314 / ATCC MYA-2876</strain>
    </source>
</reference>
<dbReference type="EMBL" id="CP017629">
    <property type="protein sequence ID" value="AOW30738.1"/>
    <property type="molecule type" value="Genomic_DNA"/>
</dbReference>
<dbReference type="eggNOG" id="ENOG502RPXY">
    <property type="taxonomic scope" value="Eukaryota"/>
</dbReference>
<dbReference type="InParanoid" id="A0A1D8PRH7"/>
<dbReference type="Proteomes" id="UP000000559">
    <property type="component" value="Chromosome 7"/>
</dbReference>
<dbReference type="RefSeq" id="XP_715230.1">
    <property type="nucleotide sequence ID" value="XM_710137.1"/>
</dbReference>
<evidence type="ECO:0000313" key="2">
    <source>
        <dbReference type="EMBL" id="AOW30738.1"/>
    </source>
</evidence>
<dbReference type="AlphaFoldDB" id="A0A1D8PRH7"/>